<gene>
    <name evidence="1" type="ORF">LCGC14_1096030</name>
</gene>
<dbReference type="AlphaFoldDB" id="A0A0F9MAY1"/>
<feature type="non-terminal residue" evidence="1">
    <location>
        <position position="1"/>
    </location>
</feature>
<reference evidence="1" key="1">
    <citation type="journal article" date="2015" name="Nature">
        <title>Complex archaea that bridge the gap between prokaryotes and eukaryotes.</title>
        <authorList>
            <person name="Spang A."/>
            <person name="Saw J.H."/>
            <person name="Jorgensen S.L."/>
            <person name="Zaremba-Niedzwiedzka K."/>
            <person name="Martijn J."/>
            <person name="Lind A.E."/>
            <person name="van Eijk R."/>
            <person name="Schleper C."/>
            <person name="Guy L."/>
            <person name="Ettema T.J."/>
        </authorList>
    </citation>
    <scope>NUCLEOTIDE SEQUENCE</scope>
</reference>
<evidence type="ECO:0000313" key="1">
    <source>
        <dbReference type="EMBL" id="KKN04580.1"/>
    </source>
</evidence>
<organism evidence="1">
    <name type="scientific">marine sediment metagenome</name>
    <dbReference type="NCBI Taxonomy" id="412755"/>
    <lineage>
        <taxon>unclassified sequences</taxon>
        <taxon>metagenomes</taxon>
        <taxon>ecological metagenomes</taxon>
    </lineage>
</organism>
<sequence>GLKMFQIEETKVARKKKVADDAKGNDI</sequence>
<protein>
    <submittedName>
        <fullName evidence="1">Uncharacterized protein</fullName>
    </submittedName>
</protein>
<accession>A0A0F9MAY1</accession>
<comment type="caution">
    <text evidence="1">The sequence shown here is derived from an EMBL/GenBank/DDBJ whole genome shotgun (WGS) entry which is preliminary data.</text>
</comment>
<dbReference type="EMBL" id="LAZR01004903">
    <property type="protein sequence ID" value="KKN04580.1"/>
    <property type="molecule type" value="Genomic_DNA"/>
</dbReference>
<name>A0A0F9MAY1_9ZZZZ</name>
<proteinExistence type="predicted"/>